<proteinExistence type="predicted"/>
<sequence length="53" mass="5652">MPSSFIPHESSHLSYPPAATPPLILSRASPSPSRLYSPPQLLPPISSSKPILC</sequence>
<evidence type="ECO:0000256" key="1">
    <source>
        <dbReference type="SAM" id="MobiDB-lite"/>
    </source>
</evidence>
<reference evidence="2" key="1">
    <citation type="submission" date="2023-07" db="EMBL/GenBank/DDBJ databases">
        <title>draft genome sequence of fig (Ficus carica).</title>
        <authorList>
            <person name="Takahashi T."/>
            <person name="Nishimura K."/>
        </authorList>
    </citation>
    <scope>NUCLEOTIDE SEQUENCE</scope>
</reference>
<accession>A0AA88DQ61</accession>
<dbReference type="AlphaFoldDB" id="A0AA88DQ61"/>
<organism evidence="2 3">
    <name type="scientific">Ficus carica</name>
    <name type="common">Common fig</name>
    <dbReference type="NCBI Taxonomy" id="3494"/>
    <lineage>
        <taxon>Eukaryota</taxon>
        <taxon>Viridiplantae</taxon>
        <taxon>Streptophyta</taxon>
        <taxon>Embryophyta</taxon>
        <taxon>Tracheophyta</taxon>
        <taxon>Spermatophyta</taxon>
        <taxon>Magnoliopsida</taxon>
        <taxon>eudicotyledons</taxon>
        <taxon>Gunneridae</taxon>
        <taxon>Pentapetalae</taxon>
        <taxon>rosids</taxon>
        <taxon>fabids</taxon>
        <taxon>Rosales</taxon>
        <taxon>Moraceae</taxon>
        <taxon>Ficeae</taxon>
        <taxon>Ficus</taxon>
    </lineage>
</organism>
<dbReference type="Proteomes" id="UP001187192">
    <property type="component" value="Unassembled WGS sequence"/>
</dbReference>
<evidence type="ECO:0000313" key="2">
    <source>
        <dbReference type="EMBL" id="GMN59443.1"/>
    </source>
</evidence>
<gene>
    <name evidence="2" type="ORF">TIFTF001_028538</name>
</gene>
<evidence type="ECO:0000313" key="3">
    <source>
        <dbReference type="Proteomes" id="UP001187192"/>
    </source>
</evidence>
<name>A0AA88DQ61_FICCA</name>
<feature type="region of interest" description="Disordered" evidence="1">
    <location>
        <begin position="24"/>
        <end position="53"/>
    </location>
</feature>
<dbReference type="EMBL" id="BTGU01000087">
    <property type="protein sequence ID" value="GMN59443.1"/>
    <property type="molecule type" value="Genomic_DNA"/>
</dbReference>
<keyword evidence="3" id="KW-1185">Reference proteome</keyword>
<protein>
    <submittedName>
        <fullName evidence="2">Uncharacterized protein</fullName>
    </submittedName>
</protein>
<comment type="caution">
    <text evidence="2">The sequence shown here is derived from an EMBL/GenBank/DDBJ whole genome shotgun (WGS) entry which is preliminary data.</text>
</comment>
<feature type="compositionally biased region" description="Low complexity" evidence="1">
    <location>
        <begin position="35"/>
        <end position="53"/>
    </location>
</feature>